<reference evidence="1 2" key="1">
    <citation type="submission" date="2018-06" db="EMBL/GenBank/DDBJ databases">
        <authorList>
            <consortium name="Pathogen Informatics"/>
            <person name="Doyle S."/>
        </authorList>
    </citation>
    <scope>NUCLEOTIDE SEQUENCE [LARGE SCALE GENOMIC DNA]</scope>
    <source>
        <strain evidence="1 2">NCTC11544</strain>
    </source>
</reference>
<proteinExistence type="predicted"/>
<name>A0A380A3R3_9GAMM</name>
<gene>
    <name evidence="1" type="ORF">NCTC11544_03408</name>
</gene>
<dbReference type="Proteomes" id="UP000255529">
    <property type="component" value="Unassembled WGS sequence"/>
</dbReference>
<organism evidence="1 2">
    <name type="scientific">Serratia quinivorans</name>
    <dbReference type="NCBI Taxonomy" id="137545"/>
    <lineage>
        <taxon>Bacteria</taxon>
        <taxon>Pseudomonadati</taxon>
        <taxon>Pseudomonadota</taxon>
        <taxon>Gammaproteobacteria</taxon>
        <taxon>Enterobacterales</taxon>
        <taxon>Yersiniaceae</taxon>
        <taxon>Serratia</taxon>
    </lineage>
</organism>
<protein>
    <submittedName>
        <fullName evidence="1">Uncharacterized protein</fullName>
    </submittedName>
</protein>
<evidence type="ECO:0000313" key="1">
    <source>
        <dbReference type="EMBL" id="SUI73887.1"/>
    </source>
</evidence>
<evidence type="ECO:0000313" key="2">
    <source>
        <dbReference type="Proteomes" id="UP000255529"/>
    </source>
</evidence>
<dbReference type="RefSeq" id="WP_115183899.1">
    <property type="nucleotide sequence ID" value="NZ_CAMKUF010000007.1"/>
</dbReference>
<dbReference type="EMBL" id="UGYN01000002">
    <property type="protein sequence ID" value="SUI73887.1"/>
    <property type="molecule type" value="Genomic_DNA"/>
</dbReference>
<dbReference type="AlphaFoldDB" id="A0A380A3R3"/>
<accession>A0A380A3R3</accession>
<sequence>MKTNSAKRKTHSITVTVNLNIKEGFTGMVVVQMDNGSEKGHYPLRGNEFTGSLESFLNTASIAGYQVIPPAAQVKA</sequence>